<dbReference type="PANTHER" id="PTHR12526">
    <property type="entry name" value="GLYCOSYLTRANSFERASE"/>
    <property type="match status" value="1"/>
</dbReference>
<accession>A0ABS3HN65</accession>
<organism evidence="3 4">
    <name type="scientific">Candidatus Enterococcus murrayae</name>
    <dbReference type="NCBI Taxonomy" id="2815321"/>
    <lineage>
        <taxon>Bacteria</taxon>
        <taxon>Bacillati</taxon>
        <taxon>Bacillota</taxon>
        <taxon>Bacilli</taxon>
        <taxon>Lactobacillales</taxon>
        <taxon>Enterococcaceae</taxon>
        <taxon>Enterococcus</taxon>
    </lineage>
</organism>
<evidence type="ECO:0000259" key="1">
    <source>
        <dbReference type="Pfam" id="PF00534"/>
    </source>
</evidence>
<dbReference type="PANTHER" id="PTHR12526:SF630">
    <property type="entry name" value="GLYCOSYLTRANSFERASE"/>
    <property type="match status" value="1"/>
</dbReference>
<reference evidence="3 4" key="1">
    <citation type="submission" date="2021-03" db="EMBL/GenBank/DDBJ databases">
        <title>Enterococcal diversity collection.</title>
        <authorList>
            <person name="Gilmore M.S."/>
            <person name="Schwartzman J."/>
            <person name="Van Tyne D."/>
            <person name="Martin M."/>
            <person name="Earl A.M."/>
            <person name="Manson A.L."/>
            <person name="Straub T."/>
            <person name="Salamzade R."/>
            <person name="Saavedra J."/>
            <person name="Lebreton F."/>
            <person name="Prichula J."/>
            <person name="Schaufler K."/>
            <person name="Gaca A."/>
            <person name="Sgardioli B."/>
            <person name="Wagenaar J."/>
            <person name="Strong T."/>
        </authorList>
    </citation>
    <scope>NUCLEOTIDE SEQUENCE [LARGE SCALE GENOMIC DNA]</scope>
    <source>
        <strain evidence="3 4">MJM16</strain>
    </source>
</reference>
<dbReference type="EMBL" id="JAFLVR010000045">
    <property type="protein sequence ID" value="MBO0454023.1"/>
    <property type="molecule type" value="Genomic_DNA"/>
</dbReference>
<comment type="caution">
    <text evidence="3">The sequence shown here is derived from an EMBL/GenBank/DDBJ whole genome shotgun (WGS) entry which is preliminary data.</text>
</comment>
<evidence type="ECO:0000313" key="4">
    <source>
        <dbReference type="Proteomes" id="UP000664495"/>
    </source>
</evidence>
<dbReference type="InterPro" id="IPR001296">
    <property type="entry name" value="Glyco_trans_1"/>
</dbReference>
<name>A0ABS3HN65_9ENTE</name>
<dbReference type="Proteomes" id="UP000664495">
    <property type="component" value="Unassembled WGS sequence"/>
</dbReference>
<gene>
    <name evidence="3" type="ORF">JZO85_17335</name>
</gene>
<dbReference type="Gene3D" id="3.40.50.2000">
    <property type="entry name" value="Glycogen Phosphorylase B"/>
    <property type="match status" value="2"/>
</dbReference>
<dbReference type="InterPro" id="IPR028098">
    <property type="entry name" value="Glyco_trans_4-like_N"/>
</dbReference>
<evidence type="ECO:0000313" key="3">
    <source>
        <dbReference type="EMBL" id="MBO0454023.1"/>
    </source>
</evidence>
<feature type="domain" description="Glycosyl transferase family 1" evidence="1">
    <location>
        <begin position="183"/>
        <end position="325"/>
    </location>
</feature>
<dbReference type="RefSeq" id="WP_207109773.1">
    <property type="nucleotide sequence ID" value="NZ_JAFLVR010000045.1"/>
</dbReference>
<sequence length="358" mass="40981">MKKKKIIFVLPSLRMGGAEKNALNIMNRLDKRRYSVHLILFEKTGSLLNALDQEITIEELSAKNRVAKVINLYKKIGSIKPDIVFSAVINANILTGIVALFYKDCLYIGRETTVHSKLLEKNHFLMKKIIVLWYKLFISRLDKIIVQSQFMKDELISLFQLNVQKLIVLPNPVNKILDKQTSTKSDKTSDQIKLLSVGRLVPLKRTQLLLDVMSRLDNQYQLTIIGDGPEREELTSAIHKMNLADRVTLLGEVEDPTNYYNESDLLLVASEYDSYPNVIMEALSAGLRVIAFDVPGAIKEILTEPVRGRLIADNEMACYIEAIKEESQHSFSSERVKDSVSHQNWDQYIQKIERLFVR</sequence>
<protein>
    <submittedName>
        <fullName evidence="3">Glycosyltransferase</fullName>
    </submittedName>
</protein>
<dbReference type="SUPFAM" id="SSF53756">
    <property type="entry name" value="UDP-Glycosyltransferase/glycogen phosphorylase"/>
    <property type="match status" value="1"/>
</dbReference>
<feature type="domain" description="Glycosyltransferase subfamily 4-like N-terminal" evidence="2">
    <location>
        <begin position="15"/>
        <end position="174"/>
    </location>
</feature>
<proteinExistence type="predicted"/>
<dbReference type="Pfam" id="PF13439">
    <property type="entry name" value="Glyco_transf_4"/>
    <property type="match status" value="1"/>
</dbReference>
<keyword evidence="4" id="KW-1185">Reference proteome</keyword>
<dbReference type="CDD" id="cd03811">
    <property type="entry name" value="GT4_GT28_WabH-like"/>
    <property type="match status" value="1"/>
</dbReference>
<dbReference type="Pfam" id="PF00534">
    <property type="entry name" value="Glycos_transf_1"/>
    <property type="match status" value="1"/>
</dbReference>
<evidence type="ECO:0000259" key="2">
    <source>
        <dbReference type="Pfam" id="PF13439"/>
    </source>
</evidence>